<accession>A0A8S3F754</accession>
<dbReference type="PROSITE" id="PS00028">
    <property type="entry name" value="ZINC_FINGER_C2H2_1"/>
    <property type="match status" value="1"/>
</dbReference>
<protein>
    <recommendedName>
        <fullName evidence="2">C2H2-type domain-containing protein</fullName>
    </recommendedName>
</protein>
<gene>
    <name evidence="3" type="ORF">GIL414_LOCUS62834</name>
</gene>
<proteinExistence type="predicted"/>
<name>A0A8S3F754_9BILA</name>
<evidence type="ECO:0000256" key="1">
    <source>
        <dbReference type="SAM" id="MobiDB-lite"/>
    </source>
</evidence>
<dbReference type="Proteomes" id="UP000681720">
    <property type="component" value="Unassembled WGS sequence"/>
</dbReference>
<organism evidence="3 4">
    <name type="scientific">Rotaria magnacalcarata</name>
    <dbReference type="NCBI Taxonomy" id="392030"/>
    <lineage>
        <taxon>Eukaryota</taxon>
        <taxon>Metazoa</taxon>
        <taxon>Spiralia</taxon>
        <taxon>Gnathifera</taxon>
        <taxon>Rotifera</taxon>
        <taxon>Eurotatoria</taxon>
        <taxon>Bdelloidea</taxon>
        <taxon>Philodinida</taxon>
        <taxon>Philodinidae</taxon>
        <taxon>Rotaria</taxon>
    </lineage>
</organism>
<feature type="region of interest" description="Disordered" evidence="1">
    <location>
        <begin position="1"/>
        <end position="26"/>
    </location>
</feature>
<feature type="domain" description="C2H2-type" evidence="2">
    <location>
        <begin position="74"/>
        <end position="95"/>
    </location>
</feature>
<feature type="compositionally biased region" description="Low complexity" evidence="1">
    <location>
        <begin position="14"/>
        <end position="26"/>
    </location>
</feature>
<evidence type="ECO:0000259" key="2">
    <source>
        <dbReference type="PROSITE" id="PS00028"/>
    </source>
</evidence>
<evidence type="ECO:0000313" key="4">
    <source>
        <dbReference type="Proteomes" id="UP000681720"/>
    </source>
</evidence>
<reference evidence="3" key="1">
    <citation type="submission" date="2021-02" db="EMBL/GenBank/DDBJ databases">
        <authorList>
            <person name="Nowell W R."/>
        </authorList>
    </citation>
    <scope>NUCLEOTIDE SEQUENCE</scope>
</reference>
<sequence length="158" mass="18171">MKEKHNNQTTQPETLNSTPLTNLNNTANNLNTSTTCLSPALVVTKAIPQTPPKIFLLSTSTMNLQSIRLDMIKCPWCDTNFEHIDIMTGHLMRYHRMTLAVAQVVVAEQMKIQSASSSQLSQMFKQEIEQIQRQFTDKIYWKISQPKVYLHQLDNCKF</sequence>
<evidence type="ECO:0000313" key="3">
    <source>
        <dbReference type="EMBL" id="CAF5102944.1"/>
    </source>
</evidence>
<comment type="caution">
    <text evidence="3">The sequence shown here is derived from an EMBL/GenBank/DDBJ whole genome shotgun (WGS) entry which is preliminary data.</text>
</comment>
<dbReference type="EMBL" id="CAJOBJ010256059">
    <property type="protein sequence ID" value="CAF5102944.1"/>
    <property type="molecule type" value="Genomic_DNA"/>
</dbReference>
<dbReference type="AlphaFoldDB" id="A0A8S3F754"/>
<dbReference type="InterPro" id="IPR013087">
    <property type="entry name" value="Znf_C2H2_type"/>
</dbReference>